<dbReference type="GO" id="GO:0006355">
    <property type="term" value="P:regulation of DNA-templated transcription"/>
    <property type="evidence" value="ECO:0007669"/>
    <property type="project" value="InterPro"/>
</dbReference>
<dbReference type="SUPFAM" id="SSF46894">
    <property type="entry name" value="C-terminal effector domain of the bipartite response regulators"/>
    <property type="match status" value="1"/>
</dbReference>
<reference evidence="4" key="1">
    <citation type="submission" date="2009-06" db="EMBL/GenBank/DDBJ databases">
        <title>Complete sequence of chromosome 2 of Variovorax paradoxus S110.</title>
        <authorList>
            <consortium name="US DOE Joint Genome Institute"/>
            <person name="Lucas S."/>
            <person name="Copeland A."/>
            <person name="Lapidus A."/>
            <person name="Glavina del Rio T."/>
            <person name="Tice H."/>
            <person name="Bruce D."/>
            <person name="Goodwin L."/>
            <person name="Pitluck S."/>
            <person name="Chertkov O."/>
            <person name="Brettin T."/>
            <person name="Detter J.C."/>
            <person name="Han C."/>
            <person name="Larimer F."/>
            <person name="Land M."/>
            <person name="Hauser L."/>
            <person name="Kyrpides N."/>
            <person name="Ovchinnikova G."/>
            <person name="Orwin P."/>
            <person name="Leadbetter J.R."/>
            <person name="Spain J.C."/>
            <person name="Han J.I."/>
        </authorList>
    </citation>
    <scope>NUCLEOTIDE SEQUENCE</scope>
    <source>
        <strain evidence="4">S110</strain>
    </source>
</reference>
<evidence type="ECO:0000256" key="1">
    <source>
        <dbReference type="ARBA" id="ARBA00023125"/>
    </source>
</evidence>
<dbReference type="STRING" id="543728.Vapar_6167"/>
<keyword evidence="1 2" id="KW-0238">DNA-binding</keyword>
<dbReference type="InterPro" id="IPR027417">
    <property type="entry name" value="P-loop_NTPase"/>
</dbReference>
<dbReference type="PROSITE" id="PS51755">
    <property type="entry name" value="OMPR_PHOB"/>
    <property type="match status" value="1"/>
</dbReference>
<proteinExistence type="predicted"/>
<dbReference type="InterPro" id="IPR001867">
    <property type="entry name" value="OmpR/PhoB-type_DNA-bd"/>
</dbReference>
<dbReference type="EMBL" id="CP001636">
    <property type="protein sequence ID" value="ACS22730.1"/>
    <property type="molecule type" value="Genomic_DNA"/>
</dbReference>
<dbReference type="eggNOG" id="COG3903">
    <property type="taxonomic scope" value="Bacteria"/>
</dbReference>
<dbReference type="SMART" id="SM00862">
    <property type="entry name" value="Trans_reg_C"/>
    <property type="match status" value="1"/>
</dbReference>
<dbReference type="Pfam" id="PF25872">
    <property type="entry name" value="HTH_77"/>
    <property type="match status" value="1"/>
</dbReference>
<sequence>MSPPPAIRKEPLAQPGEIVSFGPFTLRVNERLLARNGVPLDLGGRAMDVLLALIARANAVVSKEELLAEAWPGVVISDGSLRYQITMLRQALGDGQDGARYVSNIVGRGYCFVAKISRTFAEPEVQAQRDESPVEPGLPAPPGLLVGRSGDLAAIAAQLAKGRFVTLVGTGGVGKTTVAVRTGHDLLADFAGAVVFVDLATLTDPSLVPTAIASMLRLSVRSADPVPSLISYLRERRMLLVLDNCEHVIAAAASLAERIFQAAPSIHILATSREALRVRGEYVHPLNPFASPPDLPGLGAREILAYPATRLFVDRAEASGSTLDLDGTDAPIIANICRKLDGVALAIELAARRVSTYGLHQTATLLDERLALSWLGQRGAQPRHATLQATLDWSYELLDIHERRVLCRLCVFVGYFSLDAARHVADADNLSKEQIVAAIASLAEKSLLAIRPSGAFTQYRLLESTRTYALSKADEATVDDASLHHARYFRDRLQQMAASRGAGHAPDGASETADLGNIRAALTWCFGRGRATELGVSLASAAVPAFLAKSLLAECHGWSRRALAQLTPALRGSSTEMHLQAAIGVSQMFTRGNSDEVRAALERSLEVAEALEDAASQVQLLGRLQIFHERIGDFVESLKYAHRCARVASTIGDATAVAAANSLVGLCNHLLGDQPEARRLLEAALAGSPDSLQDSSIYSGFDLRNRARIALARTLWLQGYPSQAVVLAQRAVDEARQLDHPVTLCIALIWAVSVYMWVGDLERAERDIDRFIAYAEAHSLTPYLAVGRGVKGELAVRRGDAGRGVQAIQDCLVELRESRYELLTTAFNLTLAEGLTALGQTADALELLDDTLALVHAKGDLYNLPELLRAKARALSCLPPSHAAQAEECLVQSLASSRQQGARAWELRTATDLARMWQAAGREREARALLEGILAHYTEGFDTTDLQQAQQLFGKAKGAAV</sequence>
<feature type="domain" description="OmpR/PhoB-type" evidence="3">
    <location>
        <begin position="16"/>
        <end position="114"/>
    </location>
</feature>
<dbReference type="GO" id="GO:0003677">
    <property type="term" value="F:DNA binding"/>
    <property type="evidence" value="ECO:0007669"/>
    <property type="project" value="UniProtKB-UniRule"/>
</dbReference>
<dbReference type="CDD" id="cd00383">
    <property type="entry name" value="trans_reg_C"/>
    <property type="match status" value="1"/>
</dbReference>
<dbReference type="Gene3D" id="3.40.50.300">
    <property type="entry name" value="P-loop containing nucleotide triphosphate hydrolases"/>
    <property type="match status" value="1"/>
</dbReference>
<dbReference type="PANTHER" id="PTHR47691:SF3">
    <property type="entry name" value="HTH-TYPE TRANSCRIPTIONAL REGULATOR RV0890C-RELATED"/>
    <property type="match status" value="1"/>
</dbReference>
<dbReference type="PANTHER" id="PTHR47691">
    <property type="entry name" value="REGULATOR-RELATED"/>
    <property type="match status" value="1"/>
</dbReference>
<dbReference type="InterPro" id="IPR011990">
    <property type="entry name" value="TPR-like_helical_dom_sf"/>
</dbReference>
<accession>C5D1G0</accession>
<dbReference type="SUPFAM" id="SSF52540">
    <property type="entry name" value="P-loop containing nucleoside triphosphate hydrolases"/>
    <property type="match status" value="1"/>
</dbReference>
<dbReference type="HOGENOM" id="CLU_004665_7_0_4"/>
<name>C5D1G0_VARPS</name>
<dbReference type="InterPro" id="IPR036388">
    <property type="entry name" value="WH-like_DNA-bd_sf"/>
</dbReference>
<dbReference type="GO" id="GO:0000160">
    <property type="term" value="P:phosphorelay signal transduction system"/>
    <property type="evidence" value="ECO:0007669"/>
    <property type="project" value="InterPro"/>
</dbReference>
<gene>
    <name evidence="4" type="ordered locus">Vapar_6167</name>
</gene>
<dbReference type="InterPro" id="IPR016032">
    <property type="entry name" value="Sig_transdc_resp-reg_C-effctor"/>
</dbReference>
<organism evidence="4">
    <name type="scientific">Variovorax paradoxus (strain S110)</name>
    <dbReference type="NCBI Taxonomy" id="543728"/>
    <lineage>
        <taxon>Bacteria</taxon>
        <taxon>Pseudomonadati</taxon>
        <taxon>Pseudomonadota</taxon>
        <taxon>Betaproteobacteria</taxon>
        <taxon>Burkholderiales</taxon>
        <taxon>Comamonadaceae</taxon>
        <taxon>Variovorax</taxon>
    </lineage>
</organism>
<evidence type="ECO:0000259" key="3">
    <source>
        <dbReference type="PROSITE" id="PS51755"/>
    </source>
</evidence>
<dbReference type="AlphaFoldDB" id="C5D1G0"/>
<protein>
    <submittedName>
        <fullName evidence="4">Transcriptional regulator, winged helix family</fullName>
    </submittedName>
</protein>
<dbReference type="Pfam" id="PF00486">
    <property type="entry name" value="Trans_reg_C"/>
    <property type="match status" value="1"/>
</dbReference>
<feature type="DNA-binding region" description="OmpR/PhoB-type" evidence="2">
    <location>
        <begin position="16"/>
        <end position="114"/>
    </location>
</feature>
<dbReference type="SUPFAM" id="SSF48452">
    <property type="entry name" value="TPR-like"/>
    <property type="match status" value="1"/>
</dbReference>
<evidence type="ECO:0000313" key="4">
    <source>
        <dbReference type="EMBL" id="ACS22730.1"/>
    </source>
</evidence>
<dbReference type="InterPro" id="IPR058852">
    <property type="entry name" value="HTH_77"/>
</dbReference>
<dbReference type="Gene3D" id="1.25.40.10">
    <property type="entry name" value="Tetratricopeptide repeat domain"/>
    <property type="match status" value="2"/>
</dbReference>
<dbReference type="KEGG" id="vap:Vapar_6167"/>
<dbReference type="PRINTS" id="PR00364">
    <property type="entry name" value="DISEASERSIST"/>
</dbReference>
<evidence type="ECO:0000256" key="2">
    <source>
        <dbReference type="PROSITE-ProRule" id="PRU01091"/>
    </source>
</evidence>
<dbReference type="eggNOG" id="COG3710">
    <property type="taxonomic scope" value="Bacteria"/>
</dbReference>
<dbReference type="Gene3D" id="1.10.10.10">
    <property type="entry name" value="Winged helix-like DNA-binding domain superfamily/Winged helix DNA-binding domain"/>
    <property type="match status" value="1"/>
</dbReference>